<dbReference type="Proteomes" id="UP000694872">
    <property type="component" value="Unplaced"/>
</dbReference>
<accession>A0AAJ6ZMD6</accession>
<gene>
    <name evidence="1" type="primary">LOC106123780</name>
</gene>
<dbReference type="CDD" id="cd00303">
    <property type="entry name" value="retropepsin_like"/>
    <property type="match status" value="1"/>
</dbReference>
<dbReference type="CDD" id="cd01644">
    <property type="entry name" value="RT_pepA17"/>
    <property type="match status" value="1"/>
</dbReference>
<dbReference type="AlphaFoldDB" id="A0AAJ6ZMD6"/>
<protein>
    <submittedName>
        <fullName evidence="1">Uncharacterized protein LOC106123780</fullName>
    </submittedName>
</protein>
<name>A0AAJ6ZMD6_PAPXU</name>
<dbReference type="Gene3D" id="2.40.70.10">
    <property type="entry name" value="Acid Proteases"/>
    <property type="match status" value="1"/>
</dbReference>
<dbReference type="InterPro" id="IPR021109">
    <property type="entry name" value="Peptidase_aspartic_dom_sf"/>
</dbReference>
<sequence length="838" mass="94548">MSNKLDDVTGRHWEEYRNVLSKPPSLQQFCEFISNKADLLETIENKQSTNVNKTISKNNSYVVASNINNSRSFAQSKNNNMKSYNLSCPLCSKNHLLFTCEHFRSLTVEGRLKKAKELKICFNCLRPGHGTKRCRLTHCKYCNSKHNTLLHTEESKPTSFQDPMPSSSSVALPIHQSSSSIACANQNNIALSSNTSIQPTTSSHVLLSTAMVKVIDDNGNSIDARLLLDNGSTANFITQSLCSKLKLPTRSVSSEINGINNQSLTSTQVCNLTIQSQCCRYRTNIDCYILPEITKILPSTLIDVSQLSMPADLHLADPTFNIPSVVDILVGAEVFWDVIYNKSINLGKHKPKLVKSKLGWIVTGQLPIQSTSNFTHSCNLSIRDLDNNLKRFWELDSVASSHALSSEERACEESFKLNTIRNEDGRFIVTIPLKNNANVLGESYEMAKRRFLSIERRFQRNPGFKERYIAFMQEYERLGHMTENITRNFSKSESNVEYFLPHHGVINDSSTTTKFRVVFDASAPTSSGLSFNDIQMVGPTIQDDLLSILLRFRQHKYVISADIEKMYRAINVTPKQRCLQQIIFREDPKLPLKTYKLNTVTYGTASAPYLATKCLTSLASNASNENIKRSILQDFYVDDYLSGGDTILQVVHLSTEVRSILSSAQFHLRKWKSNSPEILSQVLGVSSCENSLNFAENKDTPHKTLGLFWLCNSDHLSFSVNIDLNKQVTKRIMLSVISQIFDPLGLVGPCVVEGKILLQGLWLTKSAWDEEVPNKIKLLWTSFSTSLSHLNNLKIPRWVLSNNACSYELHIFTDASEQAYGSCVYHKRRKMQINTSYV</sequence>
<dbReference type="GO" id="GO:0071897">
    <property type="term" value="P:DNA biosynthetic process"/>
    <property type="evidence" value="ECO:0007669"/>
    <property type="project" value="UniProtKB-ARBA"/>
</dbReference>
<dbReference type="InterPro" id="IPR008042">
    <property type="entry name" value="Retrotrans_Pao"/>
</dbReference>
<dbReference type="KEGG" id="pxu:106123780"/>
<dbReference type="SUPFAM" id="SSF56672">
    <property type="entry name" value="DNA/RNA polymerases"/>
    <property type="match status" value="1"/>
</dbReference>
<organism evidence="1">
    <name type="scientific">Papilio xuthus</name>
    <name type="common">Asian swallowtail butterfly</name>
    <dbReference type="NCBI Taxonomy" id="66420"/>
    <lineage>
        <taxon>Eukaryota</taxon>
        <taxon>Metazoa</taxon>
        <taxon>Ecdysozoa</taxon>
        <taxon>Arthropoda</taxon>
        <taxon>Hexapoda</taxon>
        <taxon>Insecta</taxon>
        <taxon>Pterygota</taxon>
        <taxon>Neoptera</taxon>
        <taxon>Endopterygota</taxon>
        <taxon>Lepidoptera</taxon>
        <taxon>Glossata</taxon>
        <taxon>Ditrysia</taxon>
        <taxon>Papilionoidea</taxon>
        <taxon>Papilionidae</taxon>
        <taxon>Papilioninae</taxon>
        <taxon>Papilio</taxon>
    </lineage>
</organism>
<reference evidence="1" key="1">
    <citation type="submission" date="2025-08" db="UniProtKB">
        <authorList>
            <consortium name="RefSeq"/>
        </authorList>
    </citation>
    <scope>IDENTIFICATION</scope>
</reference>
<evidence type="ECO:0000313" key="1">
    <source>
        <dbReference type="RefSeq" id="XP_013175644.1"/>
    </source>
</evidence>
<dbReference type="InterPro" id="IPR043502">
    <property type="entry name" value="DNA/RNA_pol_sf"/>
</dbReference>
<dbReference type="RefSeq" id="XP_013175644.1">
    <property type="nucleotide sequence ID" value="XM_013320190.1"/>
</dbReference>
<dbReference type="PANTHER" id="PTHR47331">
    <property type="entry name" value="PHD-TYPE DOMAIN-CONTAINING PROTEIN"/>
    <property type="match status" value="1"/>
</dbReference>
<dbReference type="GeneID" id="106123780"/>
<proteinExistence type="predicted"/>
<dbReference type="PANTHER" id="PTHR47331:SF5">
    <property type="entry name" value="RIBONUCLEASE H"/>
    <property type="match status" value="1"/>
</dbReference>
<dbReference type="Pfam" id="PF05380">
    <property type="entry name" value="Peptidase_A17"/>
    <property type="match status" value="1"/>
</dbReference>